<keyword evidence="5" id="KW-0408">Iron</keyword>
<feature type="domain" description="Rieske" evidence="11">
    <location>
        <begin position="82"/>
        <end position="174"/>
    </location>
</feature>
<keyword evidence="3" id="KW-0001">2Fe-2S</keyword>
<organism evidence="12 13">
    <name type="scientific">Microbispora corallina</name>
    <dbReference type="NCBI Taxonomy" id="83302"/>
    <lineage>
        <taxon>Bacteria</taxon>
        <taxon>Bacillati</taxon>
        <taxon>Actinomycetota</taxon>
        <taxon>Actinomycetes</taxon>
        <taxon>Streptosporangiales</taxon>
        <taxon>Streptosporangiaceae</taxon>
        <taxon>Microbispora</taxon>
    </lineage>
</organism>
<dbReference type="Proteomes" id="UP000603904">
    <property type="component" value="Unassembled WGS sequence"/>
</dbReference>
<dbReference type="RefSeq" id="WP_239104072.1">
    <property type="nucleotide sequence ID" value="NZ_BAAAGP010000023.1"/>
</dbReference>
<comment type="function">
    <text evidence="1">Iron-sulfur subunit of the cytochrome bc1 complex, an essential component of the respiratory electron transport chain required for ATP synthesis. The bc1 complex catalyzes the oxidation of menaquinol and the reduction of cytochrome c in the respiratory chain. The bc1 complex operates through a Q-cycle mechanism that couples electron transfer to generation of the proton gradient that drives ATP synthesis.</text>
</comment>
<evidence type="ECO:0000256" key="10">
    <source>
        <dbReference type="SAM" id="MobiDB-lite"/>
    </source>
</evidence>
<gene>
    <name evidence="12" type="ORF">Mco01_65650</name>
</gene>
<comment type="cofactor">
    <cofactor evidence="9">
        <name>[2Fe-2S] cluster</name>
        <dbReference type="ChEBI" id="CHEBI:190135"/>
    </cofactor>
</comment>
<accession>A0ABQ4G944</accession>
<dbReference type="InterPro" id="IPR036922">
    <property type="entry name" value="Rieske_2Fe-2S_sf"/>
</dbReference>
<keyword evidence="4" id="KW-0479">Metal-binding</keyword>
<dbReference type="PROSITE" id="PS51296">
    <property type="entry name" value="RIESKE"/>
    <property type="match status" value="1"/>
</dbReference>
<name>A0ABQ4G944_9ACTN</name>
<dbReference type="InterPro" id="IPR014349">
    <property type="entry name" value="Rieske_Fe-S_prot"/>
</dbReference>
<proteinExistence type="predicted"/>
<evidence type="ECO:0000256" key="3">
    <source>
        <dbReference type="ARBA" id="ARBA00022714"/>
    </source>
</evidence>
<dbReference type="SUPFAM" id="SSF50022">
    <property type="entry name" value="ISP domain"/>
    <property type="match status" value="1"/>
</dbReference>
<dbReference type="InterPro" id="IPR005805">
    <property type="entry name" value="Rieske_Fe-S_prot_C"/>
</dbReference>
<comment type="caution">
    <text evidence="12">The sequence shown here is derived from an EMBL/GenBank/DDBJ whole genome shotgun (WGS) entry which is preliminary data.</text>
</comment>
<feature type="compositionally biased region" description="Low complexity" evidence="10">
    <location>
        <begin position="15"/>
        <end position="29"/>
    </location>
</feature>
<evidence type="ECO:0000256" key="6">
    <source>
        <dbReference type="ARBA" id="ARBA00023014"/>
    </source>
</evidence>
<evidence type="ECO:0000256" key="9">
    <source>
        <dbReference type="ARBA" id="ARBA00034078"/>
    </source>
</evidence>
<evidence type="ECO:0000313" key="13">
    <source>
        <dbReference type="Proteomes" id="UP000603904"/>
    </source>
</evidence>
<evidence type="ECO:0000313" key="12">
    <source>
        <dbReference type="EMBL" id="GIH43565.1"/>
    </source>
</evidence>
<dbReference type="EMBL" id="BOOC01000040">
    <property type="protein sequence ID" value="GIH43565.1"/>
    <property type="molecule type" value="Genomic_DNA"/>
</dbReference>
<protein>
    <recommendedName>
        <fullName evidence="2">Cytochrome bc1 complex Rieske iron-sulfur subunit</fullName>
    </recommendedName>
    <alternativeName>
        <fullName evidence="8">Cytochrome bc1 reductase complex subunit QcrA</fullName>
    </alternativeName>
</protein>
<evidence type="ECO:0000256" key="1">
    <source>
        <dbReference type="ARBA" id="ARBA00002494"/>
    </source>
</evidence>
<dbReference type="Pfam" id="PF00355">
    <property type="entry name" value="Rieske"/>
    <property type="match status" value="1"/>
</dbReference>
<keyword evidence="13" id="KW-1185">Reference proteome</keyword>
<evidence type="ECO:0000256" key="4">
    <source>
        <dbReference type="ARBA" id="ARBA00022723"/>
    </source>
</evidence>
<evidence type="ECO:0000256" key="5">
    <source>
        <dbReference type="ARBA" id="ARBA00023004"/>
    </source>
</evidence>
<evidence type="ECO:0000256" key="2">
    <source>
        <dbReference type="ARBA" id="ARBA00015816"/>
    </source>
</evidence>
<reference evidence="12 13" key="1">
    <citation type="submission" date="2021-01" db="EMBL/GenBank/DDBJ databases">
        <title>Whole genome shotgun sequence of Microbispora corallina NBRC 16416.</title>
        <authorList>
            <person name="Komaki H."/>
            <person name="Tamura T."/>
        </authorList>
    </citation>
    <scope>NUCLEOTIDE SEQUENCE [LARGE SCALE GENOMIC DNA]</scope>
    <source>
        <strain evidence="12 13">NBRC 16416</strain>
    </source>
</reference>
<sequence>MSQPVMSEFPGPADPSATPRAETTEPPATQDVPEPPARASGRRALFAKAVLAGTAALFTRAAFAEPAEASEETREGEAAAQGAVLAKTSSIPLHGGKIIKGRYVVTQPSKGVFRCFTAKCTHMGCTVATISGGTINCPCHGSRFSISDGHVVRGPATRSLPKKKIKVRKGVIRLA</sequence>
<dbReference type="Gene3D" id="2.102.10.10">
    <property type="entry name" value="Rieske [2Fe-2S] iron-sulphur domain"/>
    <property type="match status" value="1"/>
</dbReference>
<keyword evidence="6" id="KW-0411">Iron-sulfur</keyword>
<dbReference type="InterPro" id="IPR017941">
    <property type="entry name" value="Rieske_2Fe-2S"/>
</dbReference>
<evidence type="ECO:0000256" key="8">
    <source>
        <dbReference type="ARBA" id="ARBA00029586"/>
    </source>
</evidence>
<feature type="region of interest" description="Disordered" evidence="10">
    <location>
        <begin position="1"/>
        <end position="40"/>
    </location>
</feature>
<evidence type="ECO:0000256" key="7">
    <source>
        <dbReference type="ARBA" id="ARBA00023157"/>
    </source>
</evidence>
<dbReference type="PANTHER" id="PTHR10134">
    <property type="entry name" value="CYTOCHROME B-C1 COMPLEX SUBUNIT RIESKE, MITOCHONDRIAL"/>
    <property type="match status" value="1"/>
</dbReference>
<keyword evidence="7" id="KW-1015">Disulfide bond</keyword>
<evidence type="ECO:0000259" key="11">
    <source>
        <dbReference type="PROSITE" id="PS51296"/>
    </source>
</evidence>
<dbReference type="PRINTS" id="PR00162">
    <property type="entry name" value="RIESKE"/>
</dbReference>
<dbReference type="CDD" id="cd03467">
    <property type="entry name" value="Rieske"/>
    <property type="match status" value="1"/>
</dbReference>